<dbReference type="InterPro" id="IPR001633">
    <property type="entry name" value="EAL_dom"/>
</dbReference>
<dbReference type="PROSITE" id="PS50883">
    <property type="entry name" value="EAL"/>
    <property type="match status" value="1"/>
</dbReference>
<dbReference type="OrthoDB" id="9176779at2"/>
<dbReference type="InterPro" id="IPR000160">
    <property type="entry name" value="GGDEF_dom"/>
</dbReference>
<dbReference type="CDD" id="cd01949">
    <property type="entry name" value="GGDEF"/>
    <property type="match status" value="1"/>
</dbReference>
<dbReference type="PANTHER" id="PTHR44757">
    <property type="entry name" value="DIGUANYLATE CYCLASE DGCP"/>
    <property type="match status" value="1"/>
</dbReference>
<feature type="domain" description="EAL" evidence="3">
    <location>
        <begin position="303"/>
        <end position="555"/>
    </location>
</feature>
<dbReference type="SMART" id="SM00052">
    <property type="entry name" value="EAL"/>
    <property type="match status" value="1"/>
</dbReference>
<dbReference type="FunFam" id="3.30.70.270:FF:000001">
    <property type="entry name" value="Diguanylate cyclase domain protein"/>
    <property type="match status" value="1"/>
</dbReference>
<evidence type="ECO:0000313" key="6">
    <source>
        <dbReference type="Proteomes" id="UP000243629"/>
    </source>
</evidence>
<comment type="subcellular location">
    <subcellularLocation>
        <location evidence="2">Cell inner membrane</location>
    </subcellularLocation>
</comment>
<accession>A0A1I4P8M3</accession>
<dbReference type="RefSeq" id="WP_093472554.1">
    <property type="nucleotide sequence ID" value="NZ_FOUI01000002.1"/>
</dbReference>
<dbReference type="CDD" id="cd01948">
    <property type="entry name" value="EAL"/>
    <property type="match status" value="1"/>
</dbReference>
<dbReference type="NCBIfam" id="TIGR00254">
    <property type="entry name" value="GGDEF"/>
    <property type="match status" value="1"/>
</dbReference>
<comment type="cofactor">
    <cofactor evidence="1">
        <name>Mg(2+)</name>
        <dbReference type="ChEBI" id="CHEBI:18420"/>
    </cofactor>
</comment>
<dbReference type="AlphaFoldDB" id="A0A1I4P8M3"/>
<evidence type="ECO:0000256" key="1">
    <source>
        <dbReference type="ARBA" id="ARBA00001946"/>
    </source>
</evidence>
<dbReference type="GO" id="GO:0003824">
    <property type="term" value="F:catalytic activity"/>
    <property type="evidence" value="ECO:0007669"/>
    <property type="project" value="UniProtKB-ARBA"/>
</dbReference>
<evidence type="ECO:0000259" key="4">
    <source>
        <dbReference type="PROSITE" id="PS50887"/>
    </source>
</evidence>
<dbReference type="GO" id="GO:0005886">
    <property type="term" value="C:plasma membrane"/>
    <property type="evidence" value="ECO:0007669"/>
    <property type="project" value="UniProtKB-SubCell"/>
</dbReference>
<protein>
    <submittedName>
        <fullName evidence="5">Diguanylate cyclase (GGDEF) domain-containing protein</fullName>
    </submittedName>
</protein>
<dbReference type="Pfam" id="PF00563">
    <property type="entry name" value="EAL"/>
    <property type="match status" value="1"/>
</dbReference>
<dbReference type="Proteomes" id="UP000243629">
    <property type="component" value="Unassembled WGS sequence"/>
</dbReference>
<dbReference type="STRING" id="1720063.SAMN05216217_102162"/>
<dbReference type="SUPFAM" id="SSF55073">
    <property type="entry name" value="Nucleotide cyclase"/>
    <property type="match status" value="1"/>
</dbReference>
<name>A0A1I4P8M3_9GAMM</name>
<dbReference type="EMBL" id="FOUI01000002">
    <property type="protein sequence ID" value="SFM23723.1"/>
    <property type="molecule type" value="Genomic_DNA"/>
</dbReference>
<dbReference type="Pfam" id="PF00990">
    <property type="entry name" value="GGDEF"/>
    <property type="match status" value="1"/>
</dbReference>
<dbReference type="SMART" id="SM00267">
    <property type="entry name" value="GGDEF"/>
    <property type="match status" value="1"/>
</dbReference>
<evidence type="ECO:0000256" key="2">
    <source>
        <dbReference type="ARBA" id="ARBA00004533"/>
    </source>
</evidence>
<evidence type="ECO:0000259" key="3">
    <source>
        <dbReference type="PROSITE" id="PS50883"/>
    </source>
</evidence>
<sequence length="560" mass="62110">MKGSDVCVLLIGADRDYRERLKSLCLALPGNHILIQECTAPEQASQRLMHGRVSVCLLPANLSLLQSLRQTAPDCLLLVADSTSNLRDVQLIDAGADELLALEELTPSALERSLATAARRHLQSQRLMQQARQDPLTGLANRARMEEELERLVLRSQRTRQGFVLLYIDLDFFKQINDSFGHGLGDLLLAVIANRLRRSMRAEDLVARIGGDEFVALLAGLQDLDDAALIAAKIINSLGEPVTLGGHHLLVSASIGIAAFPNHGLNATELLQNADQALYQAKAQGRNGFQLYQPDQQDRVPNNLLIEQELRDALMTEQFDLHFQPMLDSHTGETLAWEALLRWKHPRLGLLAPSAFLAQAEHAGLILPIGQQVLGMAAVALRQWRETGHSARLAINLSERELRQPRFCEHLQRQLQQLELAPQDLRLEVREEVLLKHPELAESLCNTLHDMGLQVWLDNFGDRYGALGFFAQLPITGIKLDSRTLQQGDEQQAAAWLKNLIGLAHSIGKQVVAGRVENARVARCLGDWGADALQGYWIGKPQPLNSLLAQLSETTRSSTR</sequence>
<proteinExistence type="predicted"/>
<dbReference type="InterPro" id="IPR035919">
    <property type="entry name" value="EAL_sf"/>
</dbReference>
<dbReference type="Gene3D" id="3.30.70.270">
    <property type="match status" value="1"/>
</dbReference>
<keyword evidence="6" id="KW-1185">Reference proteome</keyword>
<evidence type="ECO:0000313" key="5">
    <source>
        <dbReference type="EMBL" id="SFM23723.1"/>
    </source>
</evidence>
<dbReference type="InterPro" id="IPR043128">
    <property type="entry name" value="Rev_trsase/Diguanyl_cyclase"/>
</dbReference>
<dbReference type="InterPro" id="IPR052155">
    <property type="entry name" value="Biofilm_reg_signaling"/>
</dbReference>
<gene>
    <name evidence="5" type="ORF">SAMN05216217_102162</name>
</gene>
<feature type="domain" description="GGDEF" evidence="4">
    <location>
        <begin position="161"/>
        <end position="294"/>
    </location>
</feature>
<reference evidence="6" key="1">
    <citation type="submission" date="2016-10" db="EMBL/GenBank/DDBJ databases">
        <authorList>
            <person name="Varghese N."/>
            <person name="Submissions S."/>
        </authorList>
    </citation>
    <scope>NUCLEOTIDE SEQUENCE [LARGE SCALE GENOMIC DNA]</scope>
    <source>
        <strain evidence="6">DSM 24213</strain>
    </source>
</reference>
<dbReference type="SUPFAM" id="SSF141868">
    <property type="entry name" value="EAL domain-like"/>
    <property type="match status" value="1"/>
</dbReference>
<dbReference type="PROSITE" id="PS50887">
    <property type="entry name" value="GGDEF"/>
    <property type="match status" value="1"/>
</dbReference>
<dbReference type="Gene3D" id="3.20.20.450">
    <property type="entry name" value="EAL domain"/>
    <property type="match status" value="1"/>
</dbReference>
<organism evidence="5 6">
    <name type="scientific">Halopseudomonas yangmingensis</name>
    <dbReference type="NCBI Taxonomy" id="1720063"/>
    <lineage>
        <taxon>Bacteria</taxon>
        <taxon>Pseudomonadati</taxon>
        <taxon>Pseudomonadota</taxon>
        <taxon>Gammaproteobacteria</taxon>
        <taxon>Pseudomonadales</taxon>
        <taxon>Pseudomonadaceae</taxon>
        <taxon>Halopseudomonas</taxon>
    </lineage>
</organism>
<dbReference type="InterPro" id="IPR029787">
    <property type="entry name" value="Nucleotide_cyclase"/>
</dbReference>
<dbReference type="PANTHER" id="PTHR44757:SF2">
    <property type="entry name" value="BIOFILM ARCHITECTURE MAINTENANCE PROTEIN MBAA"/>
    <property type="match status" value="1"/>
</dbReference>